<dbReference type="SUPFAM" id="SSF103647">
    <property type="entry name" value="TSP type-3 repeat"/>
    <property type="match status" value="1"/>
</dbReference>
<gene>
    <name evidence="1" type="ORF">GCM10023094_39350</name>
</gene>
<dbReference type="EMBL" id="BAABFB010000059">
    <property type="protein sequence ID" value="GAA4485029.1"/>
    <property type="molecule type" value="Genomic_DNA"/>
</dbReference>
<sequence>MDLVEYGFGTGTGDPHVWVSEADLDLGEPGRMDAVALDFDGDGWADDALWDSDGDARADVSVLDVGSGRARYFTDPGGAGTWAVECPAPPGAAAPGLVDLRGDGSADDAVVGSDRDHRTDAVLAPTDSGFELLVDTDADGVLDLRLVDADGDGRLDTRAPSVTGA</sequence>
<evidence type="ECO:0000313" key="2">
    <source>
        <dbReference type="Proteomes" id="UP001501183"/>
    </source>
</evidence>
<reference evidence="2" key="1">
    <citation type="journal article" date="2019" name="Int. J. Syst. Evol. Microbiol.">
        <title>The Global Catalogue of Microorganisms (GCM) 10K type strain sequencing project: providing services to taxonomists for standard genome sequencing and annotation.</title>
        <authorList>
            <consortium name="The Broad Institute Genomics Platform"/>
            <consortium name="The Broad Institute Genome Sequencing Center for Infectious Disease"/>
            <person name="Wu L."/>
            <person name="Ma J."/>
        </authorList>
    </citation>
    <scope>NUCLEOTIDE SEQUENCE [LARGE SCALE GENOMIC DNA]</scope>
    <source>
        <strain evidence="2">JCM 32206</strain>
    </source>
</reference>
<keyword evidence="2" id="KW-1185">Reference proteome</keyword>
<dbReference type="InterPro" id="IPR028974">
    <property type="entry name" value="TSP_type-3_rpt"/>
</dbReference>
<evidence type="ECO:0008006" key="3">
    <source>
        <dbReference type="Google" id="ProtNLM"/>
    </source>
</evidence>
<accession>A0ABP8PC49</accession>
<protein>
    <recommendedName>
        <fullName evidence="3">Pullulanase</fullName>
    </recommendedName>
</protein>
<dbReference type="RefSeq" id="WP_345348914.1">
    <property type="nucleotide sequence ID" value="NZ_BAABFB010000059.1"/>
</dbReference>
<proteinExistence type="predicted"/>
<evidence type="ECO:0000313" key="1">
    <source>
        <dbReference type="EMBL" id="GAA4485029.1"/>
    </source>
</evidence>
<organism evidence="1 2">
    <name type="scientific">Rhodococcus olei</name>
    <dbReference type="NCBI Taxonomy" id="2161675"/>
    <lineage>
        <taxon>Bacteria</taxon>
        <taxon>Bacillati</taxon>
        <taxon>Actinomycetota</taxon>
        <taxon>Actinomycetes</taxon>
        <taxon>Mycobacteriales</taxon>
        <taxon>Nocardiaceae</taxon>
        <taxon>Rhodococcus</taxon>
    </lineage>
</organism>
<dbReference type="Proteomes" id="UP001501183">
    <property type="component" value="Unassembled WGS sequence"/>
</dbReference>
<comment type="caution">
    <text evidence="1">The sequence shown here is derived from an EMBL/GenBank/DDBJ whole genome shotgun (WGS) entry which is preliminary data.</text>
</comment>
<name>A0ABP8PC49_9NOCA</name>